<reference evidence="2" key="1">
    <citation type="submission" date="2021-04" db="EMBL/GenBank/DDBJ databases">
        <title>Dactylosporangium aurantiacum NRRL B-8018 full assembly.</title>
        <authorList>
            <person name="Hartkoorn R.C."/>
            <person name="Beaudoing E."/>
            <person name="Hot D."/>
        </authorList>
    </citation>
    <scope>NUCLEOTIDE SEQUENCE</scope>
    <source>
        <strain evidence="2">NRRL B-8018</strain>
    </source>
</reference>
<evidence type="ECO:0000313" key="2">
    <source>
        <dbReference type="EMBL" id="UWZ58588.1"/>
    </source>
</evidence>
<dbReference type="Pfam" id="PF14019">
    <property type="entry name" value="DUF4235"/>
    <property type="match status" value="1"/>
</dbReference>
<dbReference type="InterPro" id="IPR025329">
    <property type="entry name" value="DUF4235"/>
</dbReference>
<keyword evidence="1" id="KW-1133">Transmembrane helix</keyword>
<feature type="transmembrane region" description="Helical" evidence="1">
    <location>
        <begin position="12"/>
        <end position="29"/>
    </location>
</feature>
<accession>A0A9Q9ITC4</accession>
<proteinExistence type="predicted"/>
<dbReference type="Proteomes" id="UP001058003">
    <property type="component" value="Chromosome"/>
</dbReference>
<gene>
    <name evidence="2" type="ORF">Daura_21885</name>
</gene>
<dbReference type="RefSeq" id="WP_033367803.1">
    <property type="nucleotide sequence ID" value="NZ_CP073767.1"/>
</dbReference>
<organism evidence="2 3">
    <name type="scientific">Dactylosporangium aurantiacum</name>
    <dbReference type="NCBI Taxonomy" id="35754"/>
    <lineage>
        <taxon>Bacteria</taxon>
        <taxon>Bacillati</taxon>
        <taxon>Actinomycetota</taxon>
        <taxon>Actinomycetes</taxon>
        <taxon>Micromonosporales</taxon>
        <taxon>Micromonosporaceae</taxon>
        <taxon>Dactylosporangium</taxon>
    </lineage>
</organism>
<evidence type="ECO:0000256" key="1">
    <source>
        <dbReference type="SAM" id="Phobius"/>
    </source>
</evidence>
<protein>
    <submittedName>
        <fullName evidence="2">DUF4235 domain-containing protein</fullName>
    </submittedName>
</protein>
<keyword evidence="1" id="KW-0472">Membrane</keyword>
<sequence>MSRWEVHLARKPVGLLLGAGAGPGATMLLKQMWTLIRRDAMPDATDEDRSWGEVLAAAALRGAIFSAAKAATERKVSPR</sequence>
<evidence type="ECO:0000313" key="3">
    <source>
        <dbReference type="Proteomes" id="UP001058003"/>
    </source>
</evidence>
<keyword evidence="1" id="KW-0812">Transmembrane</keyword>
<name>A0A9Q9ITC4_9ACTN</name>
<dbReference type="KEGG" id="daur:Daura_21885"/>
<keyword evidence="3" id="KW-1185">Reference proteome</keyword>
<dbReference type="AlphaFoldDB" id="A0A9Q9ITC4"/>
<dbReference type="EMBL" id="CP073767">
    <property type="protein sequence ID" value="UWZ58588.1"/>
    <property type="molecule type" value="Genomic_DNA"/>
</dbReference>
<dbReference type="OrthoDB" id="5244650at2"/>